<feature type="compositionally biased region" description="Pro residues" evidence="1">
    <location>
        <begin position="40"/>
        <end position="57"/>
    </location>
</feature>
<accession>Q6TY32</accession>
<dbReference type="EMBL" id="AY382778">
    <property type="protein sequence ID" value="AAQ88288.1"/>
    <property type="molecule type" value="Genomic_DNA"/>
</dbReference>
<evidence type="ECO:0000313" key="2">
    <source>
        <dbReference type="EMBL" id="AAQ88288.1"/>
    </source>
</evidence>
<evidence type="ECO:0000256" key="1">
    <source>
        <dbReference type="SAM" id="MobiDB-lite"/>
    </source>
</evidence>
<feature type="region of interest" description="Disordered" evidence="1">
    <location>
        <begin position="27"/>
        <end position="184"/>
    </location>
</feature>
<organism evidence="2 3">
    <name type="scientific">Human papillomavirus 93</name>
    <dbReference type="NCBI Taxonomy" id="247268"/>
    <lineage>
        <taxon>Viruses</taxon>
        <taxon>Monodnaviria</taxon>
        <taxon>Shotokuvirae</taxon>
        <taxon>Cossaviricota</taxon>
        <taxon>Papovaviricetes</taxon>
        <taxon>Zurhausenvirales</taxon>
        <taxon>Papillomaviridae</taxon>
        <taxon>Firstpapillomavirinae</taxon>
        <taxon>Betapapillomavirus</taxon>
        <taxon>Betapapillomavirus 1</taxon>
    </lineage>
</organism>
<name>Q6TY32_9PAPI</name>
<feature type="compositionally biased region" description="Polar residues" evidence="1">
    <location>
        <begin position="58"/>
        <end position="85"/>
    </location>
</feature>
<proteinExistence type="predicted"/>
<reference evidence="2 3" key="1">
    <citation type="journal article" date="2007" name="J. Gen. Virol.">
        <title>Characterization of two novel cutaneous human papillomaviruses, HPV93 and HPV96.</title>
        <authorList>
            <person name="Vasiljevic N."/>
            <person name="Hazard K."/>
            <person name="Eliasson L."/>
            <person name="Ly H."/>
            <person name="Hunziker A."/>
            <person name="de Villiers E.M."/>
            <person name="Norrild B."/>
            <person name="Dillner J."/>
            <person name="Forslund O."/>
        </authorList>
    </citation>
    <scope>NUCLEOTIDE SEQUENCE [LARGE SCALE GENOMIC DNA]</scope>
</reference>
<feature type="compositionally biased region" description="Pro residues" evidence="1">
    <location>
        <begin position="161"/>
        <end position="170"/>
    </location>
</feature>
<feature type="compositionally biased region" description="Basic and acidic residues" evidence="1">
    <location>
        <begin position="89"/>
        <end position="105"/>
    </location>
</feature>
<dbReference type="Proteomes" id="UP000112286">
    <property type="component" value="Segment"/>
</dbReference>
<protein>
    <submittedName>
        <fullName evidence="2">E4</fullName>
    </submittedName>
</protein>
<evidence type="ECO:0000313" key="3">
    <source>
        <dbReference type="Proteomes" id="UP000112286"/>
    </source>
</evidence>
<sequence length="220" mass="23677">MQKNMVNLASGRSELIRKLCLLLLLAPRRQNPQDEKELPQSPPLTPRPPPVPAPPPTTNSHNKPVTKPTESGGTEGENQVPQSPNESDDGPRPGKRSKGEGRGPEQHPLNLDLGRDPLPLEDQGGHGDEPPEGGENTQPGAGGEGVEGKVTEGEGEVEGHPPLPPPPSAPDQPHKPDQNNPSVLGTVAYLLGTWEDQFRQLVDEIQGDLEDYWKKLAIPQ</sequence>